<dbReference type="PROSITE" id="PS00086">
    <property type="entry name" value="CYTOCHROME_P450"/>
    <property type="match status" value="1"/>
</dbReference>
<keyword evidence="7 10" id="KW-0408">Iron</keyword>
<dbReference type="PRINTS" id="PR00463">
    <property type="entry name" value="EP450I"/>
</dbReference>
<dbReference type="PRINTS" id="PR00385">
    <property type="entry name" value="P450"/>
</dbReference>
<dbReference type="InterPro" id="IPR002401">
    <property type="entry name" value="Cyt_P450_E_grp-I"/>
</dbReference>
<evidence type="ECO:0000256" key="8">
    <source>
        <dbReference type="ARBA" id="ARBA00023033"/>
    </source>
</evidence>
<dbReference type="SUPFAM" id="SSF48264">
    <property type="entry name" value="Cytochrome P450"/>
    <property type="match status" value="1"/>
</dbReference>
<evidence type="ECO:0000256" key="6">
    <source>
        <dbReference type="ARBA" id="ARBA00023002"/>
    </source>
</evidence>
<dbReference type="FunFam" id="1.10.630.10:FF:000004">
    <property type="entry name" value="cytochrome P450 2D15 isoform X1"/>
    <property type="match status" value="1"/>
</dbReference>
<evidence type="ECO:0000256" key="2">
    <source>
        <dbReference type="ARBA" id="ARBA00004370"/>
    </source>
</evidence>
<reference evidence="13" key="1">
    <citation type="submission" date="2025-08" db="UniProtKB">
        <authorList>
            <consortium name="Ensembl"/>
        </authorList>
    </citation>
    <scope>IDENTIFICATION</scope>
</reference>
<keyword evidence="12" id="KW-1133">Transmembrane helix</keyword>
<evidence type="ECO:0000313" key="14">
    <source>
        <dbReference type="Proteomes" id="UP000694680"/>
    </source>
</evidence>
<evidence type="ECO:0000256" key="3">
    <source>
        <dbReference type="ARBA" id="ARBA00010617"/>
    </source>
</evidence>
<gene>
    <name evidence="13" type="primary">LOC114458164</name>
</gene>
<dbReference type="InterPro" id="IPR050182">
    <property type="entry name" value="Cytochrome_P450_fam2"/>
</dbReference>
<dbReference type="GO" id="GO:0005506">
    <property type="term" value="F:iron ion binding"/>
    <property type="evidence" value="ECO:0007669"/>
    <property type="project" value="InterPro"/>
</dbReference>
<keyword evidence="6 11" id="KW-0560">Oxidoreductase</keyword>
<protein>
    <submittedName>
        <fullName evidence="13">Cytochrome P450 2K1-like</fullName>
    </submittedName>
</protein>
<dbReference type="Pfam" id="PF00067">
    <property type="entry name" value="p450"/>
    <property type="match status" value="1"/>
</dbReference>
<proteinExistence type="inferred from homology"/>
<reference evidence="13" key="2">
    <citation type="submission" date="2025-09" db="UniProtKB">
        <authorList>
            <consortium name="Ensembl"/>
        </authorList>
    </citation>
    <scope>IDENTIFICATION</scope>
</reference>
<dbReference type="Ensembl" id="ENSGWIT00000021652.1">
    <property type="protein sequence ID" value="ENSGWIP00000019668.1"/>
    <property type="gene ID" value="ENSGWIG00000009999.1"/>
</dbReference>
<evidence type="ECO:0000256" key="7">
    <source>
        <dbReference type="ARBA" id="ARBA00023004"/>
    </source>
</evidence>
<dbReference type="InterPro" id="IPR001128">
    <property type="entry name" value="Cyt_P450"/>
</dbReference>
<dbReference type="PANTHER" id="PTHR24300:SF319">
    <property type="entry name" value="CYTOCHROME P450, FAMILY 2, SUBFAMILY AC, POLYPEPTIDE 1"/>
    <property type="match status" value="1"/>
</dbReference>
<dbReference type="PANTHER" id="PTHR24300">
    <property type="entry name" value="CYTOCHROME P450 508A4-RELATED"/>
    <property type="match status" value="1"/>
</dbReference>
<dbReference type="GO" id="GO:0016712">
    <property type="term" value="F:oxidoreductase activity, acting on paired donors, with incorporation or reduction of molecular oxygen, reduced flavin or flavoprotein as one donor, and incorporation of one atom of oxygen"/>
    <property type="evidence" value="ECO:0007669"/>
    <property type="project" value="TreeGrafter"/>
</dbReference>
<dbReference type="GO" id="GO:0006082">
    <property type="term" value="P:organic acid metabolic process"/>
    <property type="evidence" value="ECO:0007669"/>
    <property type="project" value="TreeGrafter"/>
</dbReference>
<keyword evidence="5 10" id="KW-0479">Metal-binding</keyword>
<keyword evidence="4 10" id="KW-0349">Heme</keyword>
<feature type="transmembrane region" description="Helical" evidence="12">
    <location>
        <begin position="45"/>
        <end position="64"/>
    </location>
</feature>
<dbReference type="GO" id="GO:0005737">
    <property type="term" value="C:cytoplasm"/>
    <property type="evidence" value="ECO:0007669"/>
    <property type="project" value="TreeGrafter"/>
</dbReference>
<sequence>MTTLLLFTIYVRVEWISYCILAFLQLSLLSVCTRNFLFLPDIQSVTVFPVLFLLFYLTIATLSMSSTHALVECLSKKFGSVFSVHFGMKKVVVLCGYRTVKEALLTLDEAFGEREAPTILQEQTKGHGVLWSGGDSWKEMRRFALTNLRDFGMGKKASEEKIIEECQHLSVVLQQFKGEAFDMSNAITFAVSNIICSIVYGSRFNYNDPEFRGQIGRADALNHIQLSVSTQLYNLYPSLFKWLLNRRRILNISAENKKQTWSFIHHLKESLNPETCRGFVDTFLVRQKHLEDSGNTDTHFHDDNLVHMVLDLFIAGTETTGTTLRWSLLLMARYPLIQDRVQGELRSVLGGRQVQMEDRKNLPYTNAVIHEVLRFSSIIPMALPHKTSRDVTFRGHLIKKGTTVYPLLVSVLHDESEWEKPRSFHPDHFLDTDGKFTKRDAFMPFSAGRRICLGETLARMELFLFFSSLLQRFRFTPPPGVPEEELDLTPNVCFTLLPPTHKLCAVAL</sequence>
<comment type="similarity">
    <text evidence="3 11">Belongs to the cytochrome P450 family.</text>
</comment>
<evidence type="ECO:0000256" key="4">
    <source>
        <dbReference type="ARBA" id="ARBA00022617"/>
    </source>
</evidence>
<keyword evidence="12" id="KW-0812">Transmembrane</keyword>
<dbReference type="GO" id="GO:0006805">
    <property type="term" value="P:xenobiotic metabolic process"/>
    <property type="evidence" value="ECO:0007669"/>
    <property type="project" value="TreeGrafter"/>
</dbReference>
<comment type="cofactor">
    <cofactor evidence="1 10">
        <name>heme</name>
        <dbReference type="ChEBI" id="CHEBI:30413"/>
    </cofactor>
</comment>
<evidence type="ECO:0000256" key="10">
    <source>
        <dbReference type="PIRSR" id="PIRSR602401-1"/>
    </source>
</evidence>
<evidence type="ECO:0000313" key="13">
    <source>
        <dbReference type="Ensembl" id="ENSGWIP00000019668.1"/>
    </source>
</evidence>
<dbReference type="InterPro" id="IPR017972">
    <property type="entry name" value="Cyt_P450_CS"/>
</dbReference>
<evidence type="ECO:0000256" key="9">
    <source>
        <dbReference type="ARBA" id="ARBA00023136"/>
    </source>
</evidence>
<accession>A0A8C5EN77</accession>
<dbReference type="Proteomes" id="UP000694680">
    <property type="component" value="Unassembled WGS sequence"/>
</dbReference>
<evidence type="ECO:0000256" key="5">
    <source>
        <dbReference type="ARBA" id="ARBA00022723"/>
    </source>
</evidence>
<feature type="binding site" description="axial binding residue" evidence="10">
    <location>
        <position position="452"/>
    </location>
    <ligand>
        <name>heme</name>
        <dbReference type="ChEBI" id="CHEBI:30413"/>
    </ligand>
    <ligandPart>
        <name>Fe</name>
        <dbReference type="ChEBI" id="CHEBI:18248"/>
    </ligandPart>
</feature>
<dbReference type="AlphaFoldDB" id="A0A8C5EN77"/>
<dbReference type="GO" id="GO:0016020">
    <property type="term" value="C:membrane"/>
    <property type="evidence" value="ECO:0007669"/>
    <property type="project" value="UniProtKB-SubCell"/>
</dbReference>
<dbReference type="GO" id="GO:0020037">
    <property type="term" value="F:heme binding"/>
    <property type="evidence" value="ECO:0007669"/>
    <property type="project" value="InterPro"/>
</dbReference>
<keyword evidence="14" id="KW-1185">Reference proteome</keyword>
<organism evidence="13 14">
    <name type="scientific">Gouania willdenowi</name>
    <name type="common">Blunt-snouted clingfish</name>
    <name type="synonym">Lepadogaster willdenowi</name>
    <dbReference type="NCBI Taxonomy" id="441366"/>
    <lineage>
        <taxon>Eukaryota</taxon>
        <taxon>Metazoa</taxon>
        <taxon>Chordata</taxon>
        <taxon>Craniata</taxon>
        <taxon>Vertebrata</taxon>
        <taxon>Euteleostomi</taxon>
        <taxon>Actinopterygii</taxon>
        <taxon>Neopterygii</taxon>
        <taxon>Teleostei</taxon>
        <taxon>Neoteleostei</taxon>
        <taxon>Acanthomorphata</taxon>
        <taxon>Ovalentaria</taxon>
        <taxon>Blenniimorphae</taxon>
        <taxon>Blenniiformes</taxon>
        <taxon>Gobiesocoidei</taxon>
        <taxon>Gobiesocidae</taxon>
        <taxon>Gobiesocinae</taxon>
        <taxon>Gouania</taxon>
    </lineage>
</organism>
<evidence type="ECO:0000256" key="11">
    <source>
        <dbReference type="RuleBase" id="RU000461"/>
    </source>
</evidence>
<keyword evidence="9 12" id="KW-0472">Membrane</keyword>
<feature type="transmembrane region" description="Helical" evidence="12">
    <location>
        <begin position="15"/>
        <end position="33"/>
    </location>
</feature>
<comment type="subcellular location">
    <subcellularLocation>
        <location evidence="2">Membrane</location>
    </subcellularLocation>
</comment>
<dbReference type="InterPro" id="IPR036396">
    <property type="entry name" value="Cyt_P450_sf"/>
</dbReference>
<evidence type="ECO:0000256" key="12">
    <source>
        <dbReference type="SAM" id="Phobius"/>
    </source>
</evidence>
<dbReference type="Gene3D" id="1.10.630.10">
    <property type="entry name" value="Cytochrome P450"/>
    <property type="match status" value="1"/>
</dbReference>
<keyword evidence="8 11" id="KW-0503">Monooxygenase</keyword>
<name>A0A8C5EN77_GOUWI</name>
<evidence type="ECO:0000256" key="1">
    <source>
        <dbReference type="ARBA" id="ARBA00001971"/>
    </source>
</evidence>